<reference evidence="3" key="2">
    <citation type="submission" date="2015-01" db="EMBL/GenBank/DDBJ databases">
        <title>Evolutionary Origins and Diversification of the Mycorrhizal Mutualists.</title>
        <authorList>
            <consortium name="DOE Joint Genome Institute"/>
            <consortium name="Mycorrhizal Genomics Consortium"/>
            <person name="Kohler A."/>
            <person name="Kuo A."/>
            <person name="Nagy L.G."/>
            <person name="Floudas D."/>
            <person name="Copeland A."/>
            <person name="Barry K.W."/>
            <person name="Cichocki N."/>
            <person name="Veneault-Fourrey C."/>
            <person name="LaButti K."/>
            <person name="Lindquist E.A."/>
            <person name="Lipzen A."/>
            <person name="Lundell T."/>
            <person name="Morin E."/>
            <person name="Murat C."/>
            <person name="Riley R."/>
            <person name="Ohm R."/>
            <person name="Sun H."/>
            <person name="Tunlid A."/>
            <person name="Henrissat B."/>
            <person name="Grigoriev I.V."/>
            <person name="Hibbett D.S."/>
            <person name="Martin F."/>
        </authorList>
    </citation>
    <scope>NUCLEOTIDE SEQUENCE [LARGE SCALE GENOMIC DNA]</scope>
    <source>
        <strain evidence="3">UH-Slu-Lm8-n1</strain>
    </source>
</reference>
<dbReference type="STRING" id="930992.A0A0D0BTH0"/>
<keyword evidence="3" id="KW-1185">Reference proteome</keyword>
<proteinExistence type="predicted"/>
<dbReference type="InterPro" id="IPR000408">
    <property type="entry name" value="Reg_chr_condens"/>
</dbReference>
<feature type="repeat" description="RCC1" evidence="1">
    <location>
        <begin position="382"/>
        <end position="442"/>
    </location>
</feature>
<dbReference type="InParanoid" id="A0A0D0BTH0"/>
<dbReference type="Gene3D" id="2.130.10.30">
    <property type="entry name" value="Regulator of chromosome condensation 1/beta-lactamase-inhibitor protein II"/>
    <property type="match status" value="1"/>
</dbReference>
<gene>
    <name evidence="2" type="ORF">CY34DRAFT_800518</name>
</gene>
<reference evidence="2 3" key="1">
    <citation type="submission" date="2014-04" db="EMBL/GenBank/DDBJ databases">
        <authorList>
            <consortium name="DOE Joint Genome Institute"/>
            <person name="Kuo A."/>
            <person name="Ruytinx J."/>
            <person name="Rineau F."/>
            <person name="Colpaert J."/>
            <person name="Kohler A."/>
            <person name="Nagy L.G."/>
            <person name="Floudas D."/>
            <person name="Copeland A."/>
            <person name="Barry K.W."/>
            <person name="Cichocki N."/>
            <person name="Veneault-Fourrey C."/>
            <person name="LaButti K."/>
            <person name="Lindquist E.A."/>
            <person name="Lipzen A."/>
            <person name="Lundell T."/>
            <person name="Morin E."/>
            <person name="Murat C."/>
            <person name="Sun H."/>
            <person name="Tunlid A."/>
            <person name="Henrissat B."/>
            <person name="Grigoriev I.V."/>
            <person name="Hibbett D.S."/>
            <person name="Martin F."/>
            <person name="Nordberg H.P."/>
            <person name="Cantor M.N."/>
            <person name="Hua S.X."/>
        </authorList>
    </citation>
    <scope>NUCLEOTIDE SEQUENCE [LARGE SCALE GENOMIC DNA]</scope>
    <source>
        <strain evidence="2 3">UH-Slu-Lm8-n1</strain>
    </source>
</reference>
<evidence type="ECO:0008006" key="4">
    <source>
        <dbReference type="Google" id="ProtNLM"/>
    </source>
</evidence>
<protein>
    <recommendedName>
        <fullName evidence="4">RCC1/BLIP-II protein</fullName>
    </recommendedName>
</protein>
<dbReference type="GO" id="GO:0034551">
    <property type="term" value="P:mitochondrial respiratory chain complex III assembly"/>
    <property type="evidence" value="ECO:0007669"/>
    <property type="project" value="TreeGrafter"/>
</dbReference>
<sequence>MFKRTATQAWRFRRLHSHISHTAQAARARPAQSVVIASSAAATAGLLWYSFGTTIHNDAIITPKPEDIYKSVQEAPTSSTGITEGDGSICAVVWGSNRYDVINPNEPGVQRVQYPVNASWLKDVALRDLRLHERHAACVDARGDVYQWGDGFFGSNPTSKSEPQGPKLTLRGHNIIQLQLTESRIYALSASGKIYVIAANAEQQKLPSSKPLPASTTSWWGPWIWGAQGNAIDFTEIAPKQKLGRGEQFVSISAGKNHLLALTSSGRTMVHPVNKNANTHGQLGLRKFDIPAAPSSTNIVSPPRIPVELVPRAVADPFATASPFSRSAALAVPSSTSTNIDGIDDQHIRFSDALFEIPSLKGIKVSQIAAGDRTSFVMTDSGRVLGWGANEFGQIGLGGNMTLDTIILPTEVVLSRNVPGSVRTRCIDISAGGDLTCFVAERTDGESLVYADLLTCGNGQWGGLGNNLYSNAQGNPVRAKNVSGLQEYNEDSRTMSPILPHAISVSPTGHVLLTLDTQAHGGPGGLGRDLVAWGTNHDYQLGTGKRSSLAVPTTLERPEGGRFILGQRKALVRDLSGNIWKKKVKVEQCAVAGYGNSIIYWKTK</sequence>
<evidence type="ECO:0000256" key="1">
    <source>
        <dbReference type="PROSITE-ProRule" id="PRU00235"/>
    </source>
</evidence>
<organism evidence="2 3">
    <name type="scientific">Suillus luteus UH-Slu-Lm8-n1</name>
    <dbReference type="NCBI Taxonomy" id="930992"/>
    <lineage>
        <taxon>Eukaryota</taxon>
        <taxon>Fungi</taxon>
        <taxon>Dikarya</taxon>
        <taxon>Basidiomycota</taxon>
        <taxon>Agaricomycotina</taxon>
        <taxon>Agaricomycetes</taxon>
        <taxon>Agaricomycetidae</taxon>
        <taxon>Boletales</taxon>
        <taxon>Suillineae</taxon>
        <taxon>Suillaceae</taxon>
        <taxon>Suillus</taxon>
    </lineage>
</organism>
<dbReference type="Proteomes" id="UP000054485">
    <property type="component" value="Unassembled WGS sequence"/>
</dbReference>
<dbReference type="InterPro" id="IPR053245">
    <property type="entry name" value="MitoProcess-Associated"/>
</dbReference>
<dbReference type="EMBL" id="KN835160">
    <property type="protein sequence ID" value="KIK46348.1"/>
    <property type="molecule type" value="Genomic_DNA"/>
</dbReference>
<dbReference type="HOGENOM" id="CLU_021989_0_0_1"/>
<dbReference type="PANTHER" id="PTHR47563:SF1">
    <property type="entry name" value="PROTEIN FMP25, MITOCHONDRIAL"/>
    <property type="match status" value="1"/>
</dbReference>
<dbReference type="Pfam" id="PF13540">
    <property type="entry name" value="RCC1_2"/>
    <property type="match status" value="1"/>
</dbReference>
<dbReference type="GO" id="GO:0005743">
    <property type="term" value="C:mitochondrial inner membrane"/>
    <property type="evidence" value="ECO:0007669"/>
    <property type="project" value="TreeGrafter"/>
</dbReference>
<evidence type="ECO:0000313" key="3">
    <source>
        <dbReference type="Proteomes" id="UP000054485"/>
    </source>
</evidence>
<dbReference type="AlphaFoldDB" id="A0A0D0BTH0"/>
<dbReference type="InterPro" id="IPR009091">
    <property type="entry name" value="RCC1/BLIP-II"/>
</dbReference>
<dbReference type="PANTHER" id="PTHR47563">
    <property type="entry name" value="PROTEIN FMP25, MITOCHONDRIAL"/>
    <property type="match status" value="1"/>
</dbReference>
<dbReference type="OrthoDB" id="10256179at2759"/>
<dbReference type="PROSITE" id="PS50012">
    <property type="entry name" value="RCC1_3"/>
    <property type="match status" value="1"/>
</dbReference>
<dbReference type="SUPFAM" id="SSF50985">
    <property type="entry name" value="RCC1/BLIP-II"/>
    <property type="match status" value="1"/>
</dbReference>
<accession>A0A0D0BTH0</accession>
<name>A0A0D0BTH0_9AGAM</name>
<evidence type="ECO:0000313" key="2">
    <source>
        <dbReference type="EMBL" id="KIK46348.1"/>
    </source>
</evidence>